<dbReference type="InterPro" id="IPR013497">
    <property type="entry name" value="Topo_IA_cen"/>
</dbReference>
<evidence type="ECO:0000256" key="14">
    <source>
        <dbReference type="ARBA" id="ARBA00032877"/>
    </source>
</evidence>
<dbReference type="InterPro" id="IPR025589">
    <property type="entry name" value="Toprim_C_rpt"/>
</dbReference>
<evidence type="ECO:0000313" key="20">
    <source>
        <dbReference type="EMBL" id="KAK9808133.1"/>
    </source>
</evidence>
<comment type="similarity">
    <text evidence="2">Belongs to the type IA topoisomerase family.</text>
</comment>
<evidence type="ECO:0000256" key="5">
    <source>
        <dbReference type="ARBA" id="ARBA00022771"/>
    </source>
</evidence>
<comment type="catalytic activity">
    <reaction evidence="1">
        <text>ATP-independent breakage of single-stranded DNA, followed by passage and rejoining.</text>
        <dbReference type="EC" id="5.6.2.1"/>
    </reaction>
</comment>
<evidence type="ECO:0000256" key="16">
    <source>
        <dbReference type="SAM" id="MobiDB-lite"/>
    </source>
</evidence>
<dbReference type="SMART" id="SM00437">
    <property type="entry name" value="TOP1Ac"/>
    <property type="match status" value="1"/>
</dbReference>
<dbReference type="HAMAP" id="MF_00952">
    <property type="entry name" value="Topoisom_1_prok"/>
    <property type="match status" value="1"/>
</dbReference>
<dbReference type="Pfam" id="PF01396">
    <property type="entry name" value="Zn_ribbon_Top1"/>
    <property type="match status" value="1"/>
</dbReference>
<dbReference type="SUPFAM" id="SSF57783">
    <property type="entry name" value="Zinc beta-ribbon"/>
    <property type="match status" value="1"/>
</dbReference>
<dbReference type="SUPFAM" id="SSF56712">
    <property type="entry name" value="Prokaryotic type I DNA topoisomerase"/>
    <property type="match status" value="1"/>
</dbReference>
<dbReference type="SMART" id="SM00398">
    <property type="entry name" value="HMG"/>
    <property type="match status" value="1"/>
</dbReference>
<dbReference type="InterPro" id="IPR003602">
    <property type="entry name" value="Topo_IA_DNA-bd_dom"/>
</dbReference>
<evidence type="ECO:0000313" key="21">
    <source>
        <dbReference type="Proteomes" id="UP001465755"/>
    </source>
</evidence>
<gene>
    <name evidence="20" type="ORF">WJX73_010571</name>
</gene>
<accession>A0AAW1PIU8</accession>
<dbReference type="PRINTS" id="PR00417">
    <property type="entry name" value="PRTPISMRASEI"/>
</dbReference>
<evidence type="ECO:0000256" key="12">
    <source>
        <dbReference type="ARBA" id="ARBA00031985"/>
    </source>
</evidence>
<evidence type="ECO:0000256" key="11">
    <source>
        <dbReference type="ARBA" id="ARBA00030003"/>
    </source>
</evidence>
<dbReference type="GO" id="GO:0003917">
    <property type="term" value="F:DNA topoisomerase type I (single strand cut, ATP-independent) activity"/>
    <property type="evidence" value="ECO:0007669"/>
    <property type="project" value="UniProtKB-EC"/>
</dbReference>
<dbReference type="Pfam" id="PF01751">
    <property type="entry name" value="Toprim"/>
    <property type="match status" value="1"/>
</dbReference>
<organism evidence="20 21">
    <name type="scientific">Symbiochloris irregularis</name>
    <dbReference type="NCBI Taxonomy" id="706552"/>
    <lineage>
        <taxon>Eukaryota</taxon>
        <taxon>Viridiplantae</taxon>
        <taxon>Chlorophyta</taxon>
        <taxon>core chlorophytes</taxon>
        <taxon>Trebouxiophyceae</taxon>
        <taxon>Trebouxiales</taxon>
        <taxon>Trebouxiaceae</taxon>
        <taxon>Symbiochloris</taxon>
    </lineage>
</organism>
<dbReference type="SUPFAM" id="SSF47095">
    <property type="entry name" value="HMG-box"/>
    <property type="match status" value="1"/>
</dbReference>
<keyword evidence="5" id="KW-0863">Zinc-finger</keyword>
<dbReference type="CDD" id="cd00186">
    <property type="entry name" value="TOP1Ac"/>
    <property type="match status" value="1"/>
</dbReference>
<dbReference type="InterPro" id="IPR003601">
    <property type="entry name" value="Topo_IA_2"/>
</dbReference>
<dbReference type="AlphaFoldDB" id="A0AAW1PIU8"/>
<dbReference type="PANTHER" id="PTHR42785:SF1">
    <property type="entry name" value="DNA TOPOISOMERASE"/>
    <property type="match status" value="1"/>
</dbReference>
<dbReference type="PROSITE" id="PS50880">
    <property type="entry name" value="TOPRIM"/>
    <property type="match status" value="1"/>
</dbReference>
<dbReference type="InterPro" id="IPR013498">
    <property type="entry name" value="Topo_IA_Znf"/>
</dbReference>
<dbReference type="Gene3D" id="1.10.460.10">
    <property type="entry name" value="Topoisomerase I, domain 2"/>
    <property type="match status" value="1"/>
</dbReference>
<evidence type="ECO:0000256" key="8">
    <source>
        <dbReference type="ARBA" id="ARBA00023029"/>
    </source>
</evidence>
<feature type="region of interest" description="Disordered" evidence="16">
    <location>
        <begin position="292"/>
        <end position="317"/>
    </location>
</feature>
<dbReference type="PROSITE" id="PS52039">
    <property type="entry name" value="TOPO_IA_2"/>
    <property type="match status" value="1"/>
</dbReference>
<dbReference type="InterPro" id="IPR036910">
    <property type="entry name" value="HMG_box_dom_sf"/>
</dbReference>
<dbReference type="Pfam" id="PF00505">
    <property type="entry name" value="HMG_box"/>
    <property type="match status" value="1"/>
</dbReference>
<dbReference type="Gene3D" id="1.10.30.10">
    <property type="entry name" value="High mobility group box domain"/>
    <property type="match status" value="1"/>
</dbReference>
<dbReference type="InterPro" id="IPR006171">
    <property type="entry name" value="TOPRIM_dom"/>
</dbReference>
<feature type="region of interest" description="Disordered" evidence="16">
    <location>
        <begin position="749"/>
        <end position="781"/>
    </location>
</feature>
<sequence>MLLSVATSETSACGFYFLVPKLRDQVGQAWQAEQDTSNVAPVAKGSKVVIVESPAKARKLQNYLGSDWTVLASYGHVRSLPRKNGAVDVTNNFEMDWTSDARQRQHIGPIKSAVRGASEVVLATDPDREGEAISWHIWEVLQASRLAGNLQVSRITFNEVTKKAVLAAMAAPRQVSQALVDAYRARLALDFLIGFSVSPLLWRKLPSARSAGRVQSVALRLVTERESEIGAFQAQKYWSVDAMLQAHNAPAFPARLTKVDGQGIGQMGFNKEADAQSVVQRLRDAQLQVRDVSRRESKRSPQPPFTTSTMQQAGSSRLGFTPSVTMSLAQRLYEGLSDGGEGLITYMRTDGVDISPEAMHEIRTAIAQDHGAEFVPQSERTYKTKAKNAQEAHAAVQPTNVFRTAGIRELQAADDSRLRRLYALIRARTMACQMTDAIMQQVGVDVDDQHSALMLRATASDVKFPGFLAAFGTVADSADSSESDEDGDDSSAGPQGPTRAKATDLGALQAGTPLLLQSVQATEHSTRPPPRYTEAALVKALEARGIGRPSTYASTIKLLQERGYVTREGRQLHAQPSGRLLVAFMSMYFGKYIDYDFTSDMERLLDDVSGGKAQWRELVQAFWEPLEALVSSASKEERVDVVAALDKLLEPIMFPPQAGQAPEEARKCPACDSGRLALKTSSTGAFVGCSSYPECKFSRTFAPADASEAGVIDASGMKTLGPHPQLPDHVITLRNGRFGAYVQLDSAADPEADLGTQPASKGKGANKDQDKPRRAGVPKGMAPEAVSLDLAMELLSWPRDLGFGPYVRQGDVFASIPKDVDAREITLEEACTLLTKKLIQNALRPPRAKGKAAASKGGRKASAKQSAVKTSSPEESLTEGTPAAEKKIKGRAAATAVPTKVSKGRAKAAAKTPSAGKATSSTAQSEAPKRRNPFLEFCSEHRPAVKAEHPDLPLGQVSKLLGEKWRSLSDEERLAYRKSMTRGEKV</sequence>
<feature type="compositionally biased region" description="Polar residues" evidence="16">
    <location>
        <begin position="305"/>
        <end position="315"/>
    </location>
</feature>
<dbReference type="InterPro" id="IPR023405">
    <property type="entry name" value="Topo_IA_core_domain"/>
</dbReference>
<evidence type="ECO:0000256" key="13">
    <source>
        <dbReference type="ARBA" id="ARBA00032235"/>
    </source>
</evidence>
<dbReference type="Pfam" id="PF13368">
    <property type="entry name" value="Toprim_C_rpt"/>
    <property type="match status" value="2"/>
</dbReference>
<dbReference type="InterPro" id="IPR005733">
    <property type="entry name" value="TopoI_bac-type"/>
</dbReference>
<evidence type="ECO:0000259" key="17">
    <source>
        <dbReference type="PROSITE" id="PS50118"/>
    </source>
</evidence>
<dbReference type="GO" id="GO:0006265">
    <property type="term" value="P:DNA topological change"/>
    <property type="evidence" value="ECO:0007669"/>
    <property type="project" value="InterPro"/>
</dbReference>
<dbReference type="InterPro" id="IPR023406">
    <property type="entry name" value="Topo_IA_AS"/>
</dbReference>
<keyword evidence="4" id="KW-0479">Metal-binding</keyword>
<feature type="domain" description="Topo IA-type catalytic" evidence="19">
    <location>
        <begin position="176"/>
        <end position="630"/>
    </location>
</feature>
<evidence type="ECO:0000256" key="6">
    <source>
        <dbReference type="ARBA" id="ARBA00022833"/>
    </source>
</evidence>
<dbReference type="Gene3D" id="2.70.20.10">
    <property type="entry name" value="Topoisomerase I, domain 3"/>
    <property type="match status" value="1"/>
</dbReference>
<dbReference type="EC" id="5.6.2.1" evidence="3"/>
<keyword evidence="6" id="KW-0862">Zinc</keyword>
<dbReference type="InterPro" id="IPR013825">
    <property type="entry name" value="Topo_IA_cen_sub2"/>
</dbReference>
<dbReference type="Pfam" id="PF01131">
    <property type="entry name" value="Topoisom_bac"/>
    <property type="match status" value="1"/>
</dbReference>
<dbReference type="PANTHER" id="PTHR42785">
    <property type="entry name" value="DNA TOPOISOMERASE, TYPE IA, CORE"/>
    <property type="match status" value="1"/>
</dbReference>
<dbReference type="GO" id="GO:0008270">
    <property type="term" value="F:zinc ion binding"/>
    <property type="evidence" value="ECO:0007669"/>
    <property type="project" value="UniProtKB-KW"/>
</dbReference>
<reference evidence="20 21" key="1">
    <citation type="journal article" date="2024" name="Nat. Commun.">
        <title>Phylogenomics reveals the evolutionary origins of lichenization in chlorophyte algae.</title>
        <authorList>
            <person name="Puginier C."/>
            <person name="Libourel C."/>
            <person name="Otte J."/>
            <person name="Skaloud P."/>
            <person name="Haon M."/>
            <person name="Grisel S."/>
            <person name="Petersen M."/>
            <person name="Berrin J.G."/>
            <person name="Delaux P.M."/>
            <person name="Dal Grande F."/>
            <person name="Keller J."/>
        </authorList>
    </citation>
    <scope>NUCLEOTIDE SEQUENCE [LARGE SCALE GENOMIC DNA]</scope>
    <source>
        <strain evidence="20 21">SAG 2036</strain>
    </source>
</reference>
<evidence type="ECO:0000256" key="15">
    <source>
        <dbReference type="PROSITE-ProRule" id="PRU00267"/>
    </source>
</evidence>
<keyword evidence="21" id="KW-1185">Reference proteome</keyword>
<dbReference type="InterPro" id="IPR009071">
    <property type="entry name" value="HMG_box_dom"/>
</dbReference>
<keyword evidence="8" id="KW-0799">Topoisomerase</keyword>
<dbReference type="SMART" id="SM00493">
    <property type="entry name" value="TOPRIM"/>
    <property type="match status" value="1"/>
</dbReference>
<protein>
    <recommendedName>
        <fullName evidence="3">DNA topoisomerase</fullName>
        <ecNumber evidence="3">5.6.2.1</ecNumber>
    </recommendedName>
    <alternativeName>
        <fullName evidence="14">Omega-protein</fullName>
    </alternativeName>
    <alternativeName>
        <fullName evidence="13">Relaxing enzyme</fullName>
    </alternativeName>
    <alternativeName>
        <fullName evidence="11">Swivelase</fullName>
    </alternativeName>
    <alternativeName>
        <fullName evidence="12">Untwisting enzyme</fullName>
    </alternativeName>
</protein>
<dbReference type="InterPro" id="IPR028612">
    <property type="entry name" value="Topoisom_1_IA"/>
</dbReference>
<evidence type="ECO:0000256" key="4">
    <source>
        <dbReference type="ARBA" id="ARBA00022723"/>
    </source>
</evidence>
<dbReference type="SMART" id="SM00436">
    <property type="entry name" value="TOP1Bc"/>
    <property type="match status" value="1"/>
</dbReference>
<dbReference type="Gene3D" id="3.30.65.10">
    <property type="entry name" value="Bacterial Topoisomerase I, domain 1"/>
    <property type="match status" value="1"/>
</dbReference>
<dbReference type="Gene3D" id="1.10.290.10">
    <property type="entry name" value="Topoisomerase I, domain 4"/>
    <property type="match status" value="1"/>
</dbReference>
<keyword evidence="10" id="KW-0413">Isomerase</keyword>
<dbReference type="GO" id="GO:0005694">
    <property type="term" value="C:chromosome"/>
    <property type="evidence" value="ECO:0007669"/>
    <property type="project" value="InterPro"/>
</dbReference>
<keyword evidence="15" id="KW-0539">Nucleus</keyword>
<dbReference type="Gene3D" id="3.40.50.140">
    <property type="match status" value="1"/>
</dbReference>
<dbReference type="CDD" id="cd00084">
    <property type="entry name" value="HMG-box_SF"/>
    <property type="match status" value="1"/>
</dbReference>
<proteinExistence type="inferred from homology"/>
<evidence type="ECO:0000256" key="10">
    <source>
        <dbReference type="ARBA" id="ARBA00023235"/>
    </source>
</evidence>
<feature type="region of interest" description="Disordered" evidence="16">
    <location>
        <begin position="477"/>
        <end position="501"/>
    </location>
</feature>
<dbReference type="InterPro" id="IPR013824">
    <property type="entry name" value="Topo_IA_cen_sub1"/>
</dbReference>
<dbReference type="NCBIfam" id="TIGR01051">
    <property type="entry name" value="topA_bact"/>
    <property type="match status" value="1"/>
</dbReference>
<evidence type="ECO:0000256" key="2">
    <source>
        <dbReference type="ARBA" id="ARBA00009446"/>
    </source>
</evidence>
<feature type="domain" description="Toprim" evidence="18">
    <location>
        <begin position="46"/>
        <end position="160"/>
    </location>
</feature>
<keyword evidence="9 15" id="KW-0238">DNA-binding</keyword>
<evidence type="ECO:0000256" key="1">
    <source>
        <dbReference type="ARBA" id="ARBA00000213"/>
    </source>
</evidence>
<dbReference type="PROSITE" id="PS00396">
    <property type="entry name" value="TOPO_IA_1"/>
    <property type="match status" value="1"/>
</dbReference>
<evidence type="ECO:0000256" key="3">
    <source>
        <dbReference type="ARBA" id="ARBA00012891"/>
    </source>
</evidence>
<dbReference type="InterPro" id="IPR000380">
    <property type="entry name" value="Topo_IA"/>
</dbReference>
<keyword evidence="7" id="KW-0460">Magnesium</keyword>
<dbReference type="GO" id="GO:0005634">
    <property type="term" value="C:nucleus"/>
    <property type="evidence" value="ECO:0007669"/>
    <property type="project" value="UniProtKB-UniRule"/>
</dbReference>
<dbReference type="CDD" id="cd03363">
    <property type="entry name" value="TOPRIM_TopoIA_TopoI"/>
    <property type="match status" value="1"/>
</dbReference>
<evidence type="ECO:0000259" key="19">
    <source>
        <dbReference type="PROSITE" id="PS52039"/>
    </source>
</evidence>
<feature type="DNA-binding region" description="HMG box" evidence="15">
    <location>
        <begin position="927"/>
        <end position="986"/>
    </location>
</feature>
<comment type="caution">
    <text evidence="20">The sequence shown here is derived from an EMBL/GenBank/DDBJ whole genome shotgun (WGS) entry which is preliminary data.</text>
</comment>
<dbReference type="PROSITE" id="PS50118">
    <property type="entry name" value="HMG_BOX_2"/>
    <property type="match status" value="1"/>
</dbReference>
<feature type="compositionally biased region" description="Polar residues" evidence="16">
    <location>
        <begin position="868"/>
        <end position="879"/>
    </location>
</feature>
<feature type="region of interest" description="Disordered" evidence="16">
    <location>
        <begin position="845"/>
        <end position="935"/>
    </location>
</feature>
<evidence type="ECO:0000259" key="18">
    <source>
        <dbReference type="PROSITE" id="PS50880"/>
    </source>
</evidence>
<dbReference type="Proteomes" id="UP001465755">
    <property type="component" value="Unassembled WGS sequence"/>
</dbReference>
<dbReference type="GO" id="GO:0003677">
    <property type="term" value="F:DNA binding"/>
    <property type="evidence" value="ECO:0007669"/>
    <property type="project" value="UniProtKB-UniRule"/>
</dbReference>
<name>A0AAW1PIU8_9CHLO</name>
<dbReference type="InterPro" id="IPR034149">
    <property type="entry name" value="TOPRIM_TopoI"/>
</dbReference>
<dbReference type="EMBL" id="JALJOQ010000027">
    <property type="protein sequence ID" value="KAK9808133.1"/>
    <property type="molecule type" value="Genomic_DNA"/>
</dbReference>
<evidence type="ECO:0000256" key="7">
    <source>
        <dbReference type="ARBA" id="ARBA00022842"/>
    </source>
</evidence>
<evidence type="ECO:0000256" key="9">
    <source>
        <dbReference type="ARBA" id="ARBA00023125"/>
    </source>
</evidence>
<dbReference type="InterPro" id="IPR013826">
    <property type="entry name" value="Topo_IA_cen_sub3"/>
</dbReference>
<feature type="domain" description="HMG box" evidence="17">
    <location>
        <begin position="927"/>
        <end position="986"/>
    </location>
</feature>
<feature type="compositionally biased region" description="Acidic residues" evidence="16">
    <location>
        <begin position="479"/>
        <end position="489"/>
    </location>
</feature>